<keyword evidence="3" id="KW-1185">Reference proteome</keyword>
<name>A0ABU6U8U2_9FABA</name>
<protein>
    <recommendedName>
        <fullName evidence="1">At1g61320/AtMIF1 LRR domain-containing protein</fullName>
    </recommendedName>
</protein>
<dbReference type="Gene3D" id="3.80.10.10">
    <property type="entry name" value="Ribonuclease Inhibitor"/>
    <property type="match status" value="1"/>
</dbReference>
<dbReference type="Proteomes" id="UP001341840">
    <property type="component" value="Unassembled WGS sequence"/>
</dbReference>
<dbReference type="InterPro" id="IPR053772">
    <property type="entry name" value="At1g61320/At1g61330-like"/>
</dbReference>
<proteinExistence type="predicted"/>
<dbReference type="PANTHER" id="PTHR34145">
    <property type="entry name" value="OS02G0105600 PROTEIN"/>
    <property type="match status" value="1"/>
</dbReference>
<organism evidence="2 3">
    <name type="scientific">Stylosanthes scabra</name>
    <dbReference type="NCBI Taxonomy" id="79078"/>
    <lineage>
        <taxon>Eukaryota</taxon>
        <taxon>Viridiplantae</taxon>
        <taxon>Streptophyta</taxon>
        <taxon>Embryophyta</taxon>
        <taxon>Tracheophyta</taxon>
        <taxon>Spermatophyta</taxon>
        <taxon>Magnoliopsida</taxon>
        <taxon>eudicotyledons</taxon>
        <taxon>Gunneridae</taxon>
        <taxon>Pentapetalae</taxon>
        <taxon>rosids</taxon>
        <taxon>fabids</taxon>
        <taxon>Fabales</taxon>
        <taxon>Fabaceae</taxon>
        <taxon>Papilionoideae</taxon>
        <taxon>50 kb inversion clade</taxon>
        <taxon>dalbergioids sensu lato</taxon>
        <taxon>Dalbergieae</taxon>
        <taxon>Pterocarpus clade</taxon>
        <taxon>Stylosanthes</taxon>
    </lineage>
</organism>
<dbReference type="EMBL" id="JASCZI010120859">
    <property type="protein sequence ID" value="MED6156168.1"/>
    <property type="molecule type" value="Genomic_DNA"/>
</dbReference>
<feature type="domain" description="At1g61320/AtMIF1 LRR" evidence="1">
    <location>
        <begin position="105"/>
        <end position="208"/>
    </location>
</feature>
<gene>
    <name evidence="2" type="ORF">PIB30_012185</name>
</gene>
<dbReference type="PANTHER" id="PTHR34145:SF28">
    <property type="entry name" value="F-BOX DOMAIN-CONTAINING PROTEIN"/>
    <property type="match status" value="1"/>
</dbReference>
<reference evidence="2 3" key="1">
    <citation type="journal article" date="2023" name="Plants (Basel)">
        <title>Bridging the Gap: Combining Genomics and Transcriptomics Approaches to Understand Stylosanthes scabra, an Orphan Legume from the Brazilian Caatinga.</title>
        <authorList>
            <person name="Ferreira-Neto J.R.C."/>
            <person name="da Silva M.D."/>
            <person name="Binneck E."/>
            <person name="de Melo N.F."/>
            <person name="da Silva R.H."/>
            <person name="de Melo A.L.T.M."/>
            <person name="Pandolfi V."/>
            <person name="Bustamante F.O."/>
            <person name="Brasileiro-Vidal A.C."/>
            <person name="Benko-Iseppon A.M."/>
        </authorList>
    </citation>
    <scope>NUCLEOTIDE SEQUENCE [LARGE SCALE GENOMIC DNA]</scope>
    <source>
        <tissue evidence="2">Leaves</tissue>
    </source>
</reference>
<dbReference type="InterPro" id="IPR055357">
    <property type="entry name" value="LRR_At1g61320_AtMIF1"/>
</dbReference>
<dbReference type="SUPFAM" id="SSF52047">
    <property type="entry name" value="RNI-like"/>
    <property type="match status" value="1"/>
</dbReference>
<dbReference type="Pfam" id="PF23622">
    <property type="entry name" value="LRR_At1g61320_AtMIF1"/>
    <property type="match status" value="1"/>
</dbReference>
<evidence type="ECO:0000313" key="3">
    <source>
        <dbReference type="Proteomes" id="UP001341840"/>
    </source>
</evidence>
<dbReference type="InterPro" id="IPR032675">
    <property type="entry name" value="LRR_dom_sf"/>
</dbReference>
<comment type="caution">
    <text evidence="2">The sequence shown here is derived from an EMBL/GenBank/DDBJ whole genome shotgun (WGS) entry which is preliminary data.</text>
</comment>
<accession>A0ABU6U8U2</accession>
<evidence type="ECO:0000259" key="1">
    <source>
        <dbReference type="Pfam" id="PF23622"/>
    </source>
</evidence>
<sequence>MKFSSLKWLSLSRVLFTHEGVIEHLIAHCPLIEHLAVRHCSVYNHLSSEVPRVCRIYRVKSLFLCGLQKLKHVDVQGVQEVHVDSPNLENLIYRPSNDSAPLKLNFDSCTNLRCLCICLSKSIDIGDKWFLELFSKFPFLESLKLDNCSMSQSIHILSTQLKVLELSHCSNLKEANIYAQNLLSFIYRGIDQPAISFLRSSKQLEVKGYHCSLREFVQNIKPEKILASASLFIYQSFPIEPKQGALRVSSIPPSIKAVELLFTPENEALYFPYMSDLFSSCCPKSISFRLCSVADSKEFIEFFYEILMGKKEGKCHCSSSNTKCWWHALKIVKVTCSFKFDENTDLKSILDALPKYSYDEKIAFMLEL</sequence>
<evidence type="ECO:0000313" key="2">
    <source>
        <dbReference type="EMBL" id="MED6156168.1"/>
    </source>
</evidence>